<keyword evidence="4" id="KW-1185">Reference proteome</keyword>
<organism evidence="3 4">
    <name type="scientific">Favolaschia claudopus</name>
    <dbReference type="NCBI Taxonomy" id="2862362"/>
    <lineage>
        <taxon>Eukaryota</taxon>
        <taxon>Fungi</taxon>
        <taxon>Dikarya</taxon>
        <taxon>Basidiomycota</taxon>
        <taxon>Agaricomycotina</taxon>
        <taxon>Agaricomycetes</taxon>
        <taxon>Agaricomycetidae</taxon>
        <taxon>Agaricales</taxon>
        <taxon>Marasmiineae</taxon>
        <taxon>Mycenaceae</taxon>
        <taxon>Favolaschia</taxon>
    </lineage>
</organism>
<evidence type="ECO:0000313" key="3">
    <source>
        <dbReference type="EMBL" id="KAK7057954.1"/>
    </source>
</evidence>
<feature type="compositionally biased region" description="Low complexity" evidence="1">
    <location>
        <begin position="300"/>
        <end position="316"/>
    </location>
</feature>
<feature type="region of interest" description="Disordered" evidence="1">
    <location>
        <begin position="465"/>
        <end position="494"/>
    </location>
</feature>
<evidence type="ECO:0000313" key="4">
    <source>
        <dbReference type="Proteomes" id="UP001362999"/>
    </source>
</evidence>
<feature type="compositionally biased region" description="Basic and acidic residues" evidence="1">
    <location>
        <begin position="465"/>
        <end position="474"/>
    </location>
</feature>
<protein>
    <submittedName>
        <fullName evidence="3">Uncharacterized protein</fullName>
    </submittedName>
</protein>
<feature type="compositionally biased region" description="Basic and acidic residues" evidence="1">
    <location>
        <begin position="37"/>
        <end position="48"/>
    </location>
</feature>
<feature type="chain" id="PRO_5043440939" evidence="2">
    <location>
        <begin position="25"/>
        <end position="494"/>
    </location>
</feature>
<feature type="compositionally biased region" description="Acidic residues" evidence="1">
    <location>
        <begin position="475"/>
        <end position="494"/>
    </location>
</feature>
<feature type="signal peptide" evidence="2">
    <location>
        <begin position="1"/>
        <end position="24"/>
    </location>
</feature>
<comment type="caution">
    <text evidence="3">The sequence shown here is derived from an EMBL/GenBank/DDBJ whole genome shotgun (WGS) entry which is preliminary data.</text>
</comment>
<dbReference type="Proteomes" id="UP001362999">
    <property type="component" value="Unassembled WGS sequence"/>
</dbReference>
<dbReference type="AlphaFoldDB" id="A0AAW0DYM8"/>
<reference evidence="3 4" key="1">
    <citation type="journal article" date="2024" name="J Genomics">
        <title>Draft genome sequencing and assembly of Favolaschia claudopus CIRM-BRFM 2984 isolated from oak limbs.</title>
        <authorList>
            <person name="Navarro D."/>
            <person name="Drula E."/>
            <person name="Chaduli D."/>
            <person name="Cazenave R."/>
            <person name="Ahrendt S."/>
            <person name="Wang J."/>
            <person name="Lipzen A."/>
            <person name="Daum C."/>
            <person name="Barry K."/>
            <person name="Grigoriev I.V."/>
            <person name="Favel A."/>
            <person name="Rosso M.N."/>
            <person name="Martin F."/>
        </authorList>
    </citation>
    <scope>NUCLEOTIDE SEQUENCE [LARGE SCALE GENOMIC DNA]</scope>
    <source>
        <strain evidence="3 4">CIRM-BRFM 2984</strain>
    </source>
</reference>
<accession>A0AAW0DYM8</accession>
<feature type="region of interest" description="Disordered" evidence="1">
    <location>
        <begin position="29"/>
        <end position="55"/>
    </location>
</feature>
<sequence>MLPPMKSLLACASVFLALAVQTSAHAIPSPALGIKGDPVRKDTQRPTDAKPCGNVDIASNLDTSTAIPAAADGSVTMNVQHFNAGKDGSTSVTVKVDQTGTGKNFVDAKVTKNGNTASATKLGTDKIIFSLPAGTKCSGGKAKNLCLVTVKSISGFGGCTVVSQGAKAAADPTKTKTAGNPKQTGKNQLSAAALALADKQLDKKHINDTCTVDADCRQGCCGFTTGRCSGPRISQLNKVGGCGHSNPAPNCDVASLVGSPNCVKGAKNGNLQSAAVQQAAAFAAKVHKLAFTPGAPAPAKPATAKPAAAKQARAAKQPTIAQLAAKQQSKKTVFETCAHDRECQQGCCGFSTGKCAGPDVAQTNGSGGCGRGHASPNCNVATVLGFKNCIKGSKNGDLHRPLVQQAAAFAAQLDGLSFKPNVQKPKRDLESKGFDALARRQTLQQGKFVPRVLKAREAELEIEAREAELESRESDFDDAEDFDAEDFDDEEDLE</sequence>
<feature type="region of interest" description="Disordered" evidence="1">
    <location>
        <begin position="297"/>
        <end position="316"/>
    </location>
</feature>
<dbReference type="EMBL" id="JAWWNJ010000004">
    <property type="protein sequence ID" value="KAK7057954.1"/>
    <property type="molecule type" value="Genomic_DNA"/>
</dbReference>
<gene>
    <name evidence="3" type="ORF">R3P38DRAFT_3547066</name>
</gene>
<proteinExistence type="predicted"/>
<evidence type="ECO:0000256" key="2">
    <source>
        <dbReference type="SAM" id="SignalP"/>
    </source>
</evidence>
<evidence type="ECO:0000256" key="1">
    <source>
        <dbReference type="SAM" id="MobiDB-lite"/>
    </source>
</evidence>
<name>A0AAW0DYM8_9AGAR</name>
<keyword evidence="2" id="KW-0732">Signal</keyword>